<accession>A0A6J5GTL6</accession>
<protein>
    <recommendedName>
        <fullName evidence="3">TIR domain-containing protein</fullName>
    </recommendedName>
</protein>
<proteinExistence type="predicted"/>
<gene>
    <name evidence="1" type="ORF">LMG27177_05749</name>
</gene>
<keyword evidence="2" id="KW-1185">Reference proteome</keyword>
<dbReference type="EMBL" id="CADIKI010000021">
    <property type="protein sequence ID" value="CAB3805002.1"/>
    <property type="molecule type" value="Genomic_DNA"/>
</dbReference>
<organism evidence="1 2">
    <name type="scientific">Paraburkholderia fynbosensis</name>
    <dbReference type="NCBI Taxonomy" id="1200993"/>
    <lineage>
        <taxon>Bacteria</taxon>
        <taxon>Pseudomonadati</taxon>
        <taxon>Pseudomonadota</taxon>
        <taxon>Betaproteobacteria</taxon>
        <taxon>Burkholderiales</taxon>
        <taxon>Burkholderiaceae</taxon>
        <taxon>Paraburkholderia</taxon>
    </lineage>
</organism>
<evidence type="ECO:0000313" key="2">
    <source>
        <dbReference type="Proteomes" id="UP000494252"/>
    </source>
</evidence>
<name>A0A6J5GTL6_9BURK</name>
<evidence type="ECO:0008006" key="3">
    <source>
        <dbReference type="Google" id="ProtNLM"/>
    </source>
</evidence>
<dbReference type="AlphaFoldDB" id="A0A6J5GTL6"/>
<reference evidence="1 2" key="1">
    <citation type="submission" date="2020-04" db="EMBL/GenBank/DDBJ databases">
        <authorList>
            <person name="De Canck E."/>
        </authorList>
    </citation>
    <scope>NUCLEOTIDE SEQUENCE [LARGE SCALE GENOMIC DNA]</scope>
    <source>
        <strain evidence="1 2">LMG 27177</strain>
    </source>
</reference>
<evidence type="ECO:0000313" key="1">
    <source>
        <dbReference type="EMBL" id="CAB3805002.1"/>
    </source>
</evidence>
<dbReference type="SUPFAM" id="SSF52200">
    <property type="entry name" value="Toll/Interleukin receptor TIR domain"/>
    <property type="match status" value="1"/>
</dbReference>
<dbReference type="Proteomes" id="UP000494252">
    <property type="component" value="Unassembled WGS sequence"/>
</dbReference>
<sequence length="255" mass="28996">MYRGFNVSNFHFPTAAEEYQKIGQLIFDADRTAIENKIDSFKDSKGHLVASKISAKWFPEVKADIFLSHSHQDERLVIQLAGWLKNKFGLTSFIDSTVWGYSETLLKMIDDQYCQDKKTGIYSYQKRNQTTSHVHMMLTIALAKMLDSCECVFFINTPKSITLNDNIGNSGFTMSPWIYSEIAMTGLIRKRTKDEHRGRRLVKAANESYTFDSVDVAYDVDLSHLSPLSADDLSGWSKSTNAKSAQALDKLYELN</sequence>
<dbReference type="RefSeq" id="WP_175164931.1">
    <property type="nucleotide sequence ID" value="NZ_CADIKI010000021.1"/>
</dbReference>
<dbReference type="InterPro" id="IPR035897">
    <property type="entry name" value="Toll_tir_struct_dom_sf"/>
</dbReference>